<sequence length="129" mass="14977">MDTRLNKGYSSRSGDRGGDLILSASFLSLPPRPSICIELPQVALRQTFLRGTLHPIPMSRPSFQPTHRQDHRADLQLLHRPRQTKRESQPPRTVRMARNNRLRSLPQRQRSVQIQGMARRRTQDQRVLP</sequence>
<evidence type="ECO:0000256" key="1">
    <source>
        <dbReference type="SAM" id="MobiDB-lite"/>
    </source>
</evidence>
<dbReference type="EMBL" id="QPFP01000087">
    <property type="protein sequence ID" value="TEB22693.1"/>
    <property type="molecule type" value="Genomic_DNA"/>
</dbReference>
<evidence type="ECO:0000313" key="2">
    <source>
        <dbReference type="EMBL" id="TEB22693.1"/>
    </source>
</evidence>
<dbReference type="AlphaFoldDB" id="A0A4Y7SLC7"/>
<gene>
    <name evidence="2" type="ORF">FA13DRAFT_1740780</name>
</gene>
<reference evidence="2 3" key="1">
    <citation type="journal article" date="2019" name="Nat. Ecol. Evol.">
        <title>Megaphylogeny resolves global patterns of mushroom evolution.</title>
        <authorList>
            <person name="Varga T."/>
            <person name="Krizsan K."/>
            <person name="Foldi C."/>
            <person name="Dima B."/>
            <person name="Sanchez-Garcia M."/>
            <person name="Sanchez-Ramirez S."/>
            <person name="Szollosi G.J."/>
            <person name="Szarkandi J.G."/>
            <person name="Papp V."/>
            <person name="Albert L."/>
            <person name="Andreopoulos W."/>
            <person name="Angelini C."/>
            <person name="Antonin V."/>
            <person name="Barry K.W."/>
            <person name="Bougher N.L."/>
            <person name="Buchanan P."/>
            <person name="Buyck B."/>
            <person name="Bense V."/>
            <person name="Catcheside P."/>
            <person name="Chovatia M."/>
            <person name="Cooper J."/>
            <person name="Damon W."/>
            <person name="Desjardin D."/>
            <person name="Finy P."/>
            <person name="Geml J."/>
            <person name="Haridas S."/>
            <person name="Hughes K."/>
            <person name="Justo A."/>
            <person name="Karasinski D."/>
            <person name="Kautmanova I."/>
            <person name="Kiss B."/>
            <person name="Kocsube S."/>
            <person name="Kotiranta H."/>
            <person name="LaButti K.M."/>
            <person name="Lechner B.E."/>
            <person name="Liimatainen K."/>
            <person name="Lipzen A."/>
            <person name="Lukacs Z."/>
            <person name="Mihaltcheva S."/>
            <person name="Morgado L.N."/>
            <person name="Niskanen T."/>
            <person name="Noordeloos M.E."/>
            <person name="Ohm R.A."/>
            <person name="Ortiz-Santana B."/>
            <person name="Ovrebo C."/>
            <person name="Racz N."/>
            <person name="Riley R."/>
            <person name="Savchenko A."/>
            <person name="Shiryaev A."/>
            <person name="Soop K."/>
            <person name="Spirin V."/>
            <person name="Szebenyi C."/>
            <person name="Tomsovsky M."/>
            <person name="Tulloss R.E."/>
            <person name="Uehling J."/>
            <person name="Grigoriev I.V."/>
            <person name="Vagvolgyi C."/>
            <person name="Papp T."/>
            <person name="Martin F.M."/>
            <person name="Miettinen O."/>
            <person name="Hibbett D.S."/>
            <person name="Nagy L.G."/>
        </authorList>
    </citation>
    <scope>NUCLEOTIDE SEQUENCE [LARGE SCALE GENOMIC DNA]</scope>
    <source>
        <strain evidence="2 3">FP101781</strain>
    </source>
</reference>
<protein>
    <submittedName>
        <fullName evidence="2">Uncharacterized protein</fullName>
    </submittedName>
</protein>
<keyword evidence="3" id="KW-1185">Reference proteome</keyword>
<accession>A0A4Y7SLC7</accession>
<organism evidence="2 3">
    <name type="scientific">Coprinellus micaceus</name>
    <name type="common">Glistening ink-cap mushroom</name>
    <name type="synonym">Coprinus micaceus</name>
    <dbReference type="NCBI Taxonomy" id="71717"/>
    <lineage>
        <taxon>Eukaryota</taxon>
        <taxon>Fungi</taxon>
        <taxon>Dikarya</taxon>
        <taxon>Basidiomycota</taxon>
        <taxon>Agaricomycotina</taxon>
        <taxon>Agaricomycetes</taxon>
        <taxon>Agaricomycetidae</taxon>
        <taxon>Agaricales</taxon>
        <taxon>Agaricineae</taxon>
        <taxon>Psathyrellaceae</taxon>
        <taxon>Coprinellus</taxon>
    </lineage>
</organism>
<dbReference type="Proteomes" id="UP000298030">
    <property type="component" value="Unassembled WGS sequence"/>
</dbReference>
<comment type="caution">
    <text evidence="2">The sequence shown here is derived from an EMBL/GenBank/DDBJ whole genome shotgun (WGS) entry which is preliminary data.</text>
</comment>
<feature type="region of interest" description="Disordered" evidence="1">
    <location>
        <begin position="55"/>
        <end position="129"/>
    </location>
</feature>
<proteinExistence type="predicted"/>
<evidence type="ECO:0000313" key="3">
    <source>
        <dbReference type="Proteomes" id="UP000298030"/>
    </source>
</evidence>
<name>A0A4Y7SLC7_COPMI</name>